<sequence>MQILTQPVTQPAISTLIRPAIGLSLFALVVCGFGYSAIATKIGQAIFPEQAHGSLIKYKGKVVGSKLVAQPFTAPSYFHSRPSVANYDPMALAGSNLARTNPELQKVIAERIVQVASLEAIQPDQIPKDLVTASGSGIDPEISVQAALIQVKRIAEQRSMPEQQVRELVLKYAQQPTFGVLGSNRVNVLELNLALDQLKRK</sequence>
<dbReference type="GO" id="GO:0008556">
    <property type="term" value="F:P-type potassium transmembrane transporter activity"/>
    <property type="evidence" value="ECO:0007669"/>
    <property type="project" value="InterPro"/>
</dbReference>
<keyword evidence="10 11" id="KW-0472">Membrane</keyword>
<dbReference type="Proteomes" id="UP000262257">
    <property type="component" value="Unassembled WGS sequence"/>
</dbReference>
<dbReference type="PANTHER" id="PTHR30042:SF2">
    <property type="entry name" value="POTASSIUM-TRANSPORTING ATPASE KDPC SUBUNIT"/>
    <property type="match status" value="1"/>
</dbReference>
<evidence type="ECO:0000256" key="4">
    <source>
        <dbReference type="ARBA" id="ARBA00022692"/>
    </source>
</evidence>
<evidence type="ECO:0000256" key="11">
    <source>
        <dbReference type="HAMAP-Rule" id="MF_00276"/>
    </source>
</evidence>
<evidence type="ECO:0000256" key="6">
    <source>
        <dbReference type="ARBA" id="ARBA00022840"/>
    </source>
</evidence>
<evidence type="ECO:0000313" key="13">
    <source>
        <dbReference type="Proteomes" id="UP000262257"/>
    </source>
</evidence>
<evidence type="ECO:0000256" key="5">
    <source>
        <dbReference type="ARBA" id="ARBA00022741"/>
    </source>
</evidence>
<organism evidence="12 13">
    <name type="scientific">Acinetobacter radioresistens</name>
    <dbReference type="NCBI Taxonomy" id="40216"/>
    <lineage>
        <taxon>Bacteria</taxon>
        <taxon>Pseudomonadati</taxon>
        <taxon>Pseudomonadota</taxon>
        <taxon>Gammaproteobacteria</taxon>
        <taxon>Moraxellales</taxon>
        <taxon>Moraxellaceae</taxon>
        <taxon>Acinetobacter</taxon>
    </lineage>
</organism>
<evidence type="ECO:0000256" key="9">
    <source>
        <dbReference type="ARBA" id="ARBA00023065"/>
    </source>
</evidence>
<dbReference type="PANTHER" id="PTHR30042">
    <property type="entry name" value="POTASSIUM-TRANSPORTING ATPASE C CHAIN"/>
    <property type="match status" value="1"/>
</dbReference>
<keyword evidence="7 11" id="KW-0630">Potassium</keyword>
<evidence type="ECO:0000256" key="7">
    <source>
        <dbReference type="ARBA" id="ARBA00022958"/>
    </source>
</evidence>
<keyword evidence="9 11" id="KW-0406">Ion transport</keyword>
<comment type="function">
    <text evidence="11">Part of the high-affinity ATP-driven potassium transport (or Kdp) system, which catalyzes the hydrolysis of ATP coupled with the electrogenic transport of potassium into the cytoplasm. This subunit acts as a catalytic chaperone that increases the ATP-binding affinity of the ATP-hydrolyzing subunit KdpB by the formation of a transient KdpB/KdpC/ATP ternary complex.</text>
</comment>
<evidence type="ECO:0000256" key="3">
    <source>
        <dbReference type="ARBA" id="ARBA00022538"/>
    </source>
</evidence>
<keyword evidence="8 11" id="KW-1133">Transmembrane helix</keyword>
<dbReference type="NCBIfam" id="TIGR00681">
    <property type="entry name" value="kdpC"/>
    <property type="match status" value="1"/>
</dbReference>
<dbReference type="InterPro" id="IPR003820">
    <property type="entry name" value="KdpC"/>
</dbReference>
<comment type="subcellular location">
    <subcellularLocation>
        <location evidence="11">Cell membrane</location>
        <topology evidence="11">Single-pass membrane protein</topology>
    </subcellularLocation>
</comment>
<dbReference type="GO" id="GO:0016787">
    <property type="term" value="F:hydrolase activity"/>
    <property type="evidence" value="ECO:0007669"/>
    <property type="project" value="UniProtKB-KW"/>
</dbReference>
<reference evidence="12 13" key="1">
    <citation type="journal article" date="2018" name="Nat. Biotechnol.">
        <title>A standardized bacterial taxonomy based on genome phylogeny substantially revises the tree of life.</title>
        <authorList>
            <person name="Parks D.H."/>
            <person name="Chuvochina M."/>
            <person name="Waite D.W."/>
            <person name="Rinke C."/>
            <person name="Skarshewski A."/>
            <person name="Chaumeil P.A."/>
            <person name="Hugenholtz P."/>
        </authorList>
    </citation>
    <scope>NUCLEOTIDE SEQUENCE [LARGE SCALE GENOMIC DNA]</scope>
    <source>
        <strain evidence="12">UBA10045</strain>
    </source>
</reference>
<dbReference type="NCBIfam" id="NF001454">
    <property type="entry name" value="PRK00315.1"/>
    <property type="match status" value="1"/>
</dbReference>
<gene>
    <name evidence="11" type="primary">kdpC</name>
    <name evidence="12" type="ORF">DIC32_12375</name>
</gene>
<dbReference type="GO" id="GO:0005886">
    <property type="term" value="C:plasma membrane"/>
    <property type="evidence" value="ECO:0007669"/>
    <property type="project" value="UniProtKB-SubCell"/>
</dbReference>
<evidence type="ECO:0000313" key="12">
    <source>
        <dbReference type="EMBL" id="HCM32159.1"/>
    </source>
</evidence>
<proteinExistence type="inferred from homology"/>
<keyword evidence="5 11" id="KW-0547">Nucleotide-binding</keyword>
<comment type="similarity">
    <text evidence="11">Belongs to the KdpC family.</text>
</comment>
<dbReference type="Pfam" id="PF02669">
    <property type="entry name" value="KdpC"/>
    <property type="match status" value="1"/>
</dbReference>
<name>A0A3D3G2B1_ACIRA</name>
<protein>
    <recommendedName>
        <fullName evidence="11">Potassium-transporting ATPase KdpC subunit</fullName>
    </recommendedName>
    <alternativeName>
        <fullName evidence="11">ATP phosphohydrolase [potassium-transporting] C chain</fullName>
    </alternativeName>
    <alternativeName>
        <fullName evidence="11">Potassium-binding and translocating subunit C</fullName>
    </alternativeName>
    <alternativeName>
        <fullName evidence="11">Potassium-translocating ATPase C chain</fullName>
    </alternativeName>
</protein>
<keyword evidence="4 11" id="KW-0812">Transmembrane</keyword>
<keyword evidence="1 11" id="KW-0813">Transport</keyword>
<keyword evidence="3 11" id="KW-0633">Potassium transport</keyword>
<keyword evidence="6 11" id="KW-0067">ATP-binding</keyword>
<keyword evidence="12" id="KW-0378">Hydrolase</keyword>
<evidence type="ECO:0000256" key="2">
    <source>
        <dbReference type="ARBA" id="ARBA00022475"/>
    </source>
</evidence>
<keyword evidence="2 11" id="KW-1003">Cell membrane</keyword>
<accession>A0A3D3G2B1</accession>
<evidence type="ECO:0000256" key="10">
    <source>
        <dbReference type="ARBA" id="ARBA00023136"/>
    </source>
</evidence>
<dbReference type="AlphaFoldDB" id="A0A3D3G2B1"/>
<comment type="subunit">
    <text evidence="11">The system is composed of three essential subunits: KdpA, KdpB and KdpC.</text>
</comment>
<dbReference type="EMBL" id="DPXL01000156">
    <property type="protein sequence ID" value="HCM32159.1"/>
    <property type="molecule type" value="Genomic_DNA"/>
</dbReference>
<dbReference type="PIRSF" id="PIRSF001296">
    <property type="entry name" value="K_ATPase_KdpC"/>
    <property type="match status" value="1"/>
</dbReference>
<evidence type="ECO:0000256" key="1">
    <source>
        <dbReference type="ARBA" id="ARBA00022448"/>
    </source>
</evidence>
<evidence type="ECO:0000256" key="8">
    <source>
        <dbReference type="ARBA" id="ARBA00022989"/>
    </source>
</evidence>
<dbReference type="HAMAP" id="MF_00276">
    <property type="entry name" value="KdpC"/>
    <property type="match status" value="1"/>
</dbReference>
<comment type="caution">
    <text evidence="12">The sequence shown here is derived from an EMBL/GenBank/DDBJ whole genome shotgun (WGS) entry which is preliminary data.</text>
</comment>
<dbReference type="GO" id="GO:0005524">
    <property type="term" value="F:ATP binding"/>
    <property type="evidence" value="ECO:0007669"/>
    <property type="project" value="UniProtKB-UniRule"/>
</dbReference>
<feature type="transmembrane region" description="Helical" evidence="11">
    <location>
        <begin position="20"/>
        <end position="38"/>
    </location>
</feature>